<organism evidence="6">
    <name type="scientific">Enterobius vermicularis</name>
    <name type="common">Human pinworm</name>
    <dbReference type="NCBI Taxonomy" id="51028"/>
    <lineage>
        <taxon>Eukaryota</taxon>
        <taxon>Metazoa</taxon>
        <taxon>Ecdysozoa</taxon>
        <taxon>Nematoda</taxon>
        <taxon>Chromadorea</taxon>
        <taxon>Rhabditida</taxon>
        <taxon>Spirurina</taxon>
        <taxon>Oxyuridomorpha</taxon>
        <taxon>Oxyuroidea</taxon>
        <taxon>Oxyuridae</taxon>
        <taxon>Enterobius</taxon>
    </lineage>
</organism>
<name>A0A0N4UZQ8_ENTVE</name>
<dbReference type="EMBL" id="UXUI01007456">
    <property type="protein sequence ID" value="VDD87686.1"/>
    <property type="molecule type" value="Genomic_DNA"/>
</dbReference>
<dbReference type="InterPro" id="IPR020422">
    <property type="entry name" value="TYR_PHOSPHATASE_DUAL_dom"/>
</dbReference>
<evidence type="ECO:0000313" key="5">
    <source>
        <dbReference type="Proteomes" id="UP000274131"/>
    </source>
</evidence>
<gene>
    <name evidence="4" type="ORF">EVEC_LOCUS2829</name>
</gene>
<sequence>MNNSAVDIKGLGDMGKEQCLCSYFSFRWLNYDPLGQILPGTRFLPFKTPLRADYFKNRGENFRREQVFEITTLVERAAREGHTIGLIIDLTATNKYYDPCELDEFGIDYVKISCRGHSANSDVDAANLFIESVSTFLRNNANNDKLIGVHCTHGLNRTGFLICKYLIEVDSVDPKEAIKRFEYSRGYKIERRRYVNALFDDCVRGCLSYLAAPVNVPRVTSGV</sequence>
<evidence type="ECO:0000259" key="3">
    <source>
        <dbReference type="PROSITE" id="PS50056"/>
    </source>
</evidence>
<reference evidence="6" key="1">
    <citation type="submission" date="2017-02" db="UniProtKB">
        <authorList>
            <consortium name="WormBaseParasite"/>
        </authorList>
    </citation>
    <scope>IDENTIFICATION</scope>
</reference>
<dbReference type="OrthoDB" id="428974at2759"/>
<reference evidence="4 5" key="2">
    <citation type="submission" date="2018-10" db="EMBL/GenBank/DDBJ databases">
        <authorList>
            <consortium name="Pathogen Informatics"/>
        </authorList>
    </citation>
    <scope>NUCLEOTIDE SEQUENCE [LARGE SCALE GENOMIC DNA]</scope>
</reference>
<dbReference type="InterPro" id="IPR000387">
    <property type="entry name" value="Tyr_Pase_dom"/>
</dbReference>
<dbReference type="PROSITE" id="PS50056">
    <property type="entry name" value="TYR_PHOSPHATASE_2"/>
    <property type="match status" value="1"/>
</dbReference>
<dbReference type="InterPro" id="IPR000340">
    <property type="entry name" value="Dual-sp_phosphatase_cat-dom"/>
</dbReference>
<dbReference type="PANTHER" id="PTHR10367:SF9">
    <property type="entry name" value="DUAL-SPECIFICITY PHOSPHATASE 11 (RNA_RNP COMPLEX 1-INTERACTING)"/>
    <property type="match status" value="1"/>
</dbReference>
<dbReference type="GO" id="GO:0004721">
    <property type="term" value="F:phosphoprotein phosphatase activity"/>
    <property type="evidence" value="ECO:0007669"/>
    <property type="project" value="UniProtKB-KW"/>
</dbReference>
<dbReference type="GO" id="GO:0004651">
    <property type="term" value="F:polynucleotide 5'-phosphatase activity"/>
    <property type="evidence" value="ECO:0007669"/>
    <property type="project" value="TreeGrafter"/>
</dbReference>
<dbReference type="AlphaFoldDB" id="A0A0N4UZQ8"/>
<keyword evidence="1" id="KW-0378">Hydrolase</keyword>
<dbReference type="Gene3D" id="3.90.190.10">
    <property type="entry name" value="Protein tyrosine phosphatase superfamily"/>
    <property type="match status" value="1"/>
</dbReference>
<dbReference type="InterPro" id="IPR029021">
    <property type="entry name" value="Prot-tyrosine_phosphatase-like"/>
</dbReference>
<protein>
    <submittedName>
        <fullName evidence="6">TYR_PHOSPHATASE_2 domain-containing protein</fullName>
    </submittedName>
</protein>
<evidence type="ECO:0000256" key="2">
    <source>
        <dbReference type="ARBA" id="ARBA00022912"/>
    </source>
</evidence>
<dbReference type="WBParaSite" id="EVEC_0000312101-mRNA-1">
    <property type="protein sequence ID" value="EVEC_0000312101-mRNA-1"/>
    <property type="gene ID" value="EVEC_0000312101"/>
</dbReference>
<dbReference type="STRING" id="51028.A0A0N4UZQ8"/>
<keyword evidence="5" id="KW-1185">Reference proteome</keyword>
<dbReference type="Pfam" id="PF00782">
    <property type="entry name" value="DSPc"/>
    <property type="match status" value="1"/>
</dbReference>
<evidence type="ECO:0000313" key="6">
    <source>
        <dbReference type="WBParaSite" id="EVEC_0000312101-mRNA-1"/>
    </source>
</evidence>
<dbReference type="Proteomes" id="UP000274131">
    <property type="component" value="Unassembled WGS sequence"/>
</dbReference>
<dbReference type="PROSITE" id="PS00383">
    <property type="entry name" value="TYR_PHOSPHATASE_1"/>
    <property type="match status" value="1"/>
</dbReference>
<dbReference type="PANTHER" id="PTHR10367">
    <property type="entry name" value="MRNA-CAPPING ENZYME"/>
    <property type="match status" value="1"/>
</dbReference>
<dbReference type="InterPro" id="IPR016130">
    <property type="entry name" value="Tyr_Pase_AS"/>
</dbReference>
<feature type="domain" description="Tyrosine specific protein phosphatases" evidence="3">
    <location>
        <begin position="127"/>
        <end position="196"/>
    </location>
</feature>
<evidence type="ECO:0000256" key="1">
    <source>
        <dbReference type="ARBA" id="ARBA00022801"/>
    </source>
</evidence>
<dbReference type="SUPFAM" id="SSF52799">
    <property type="entry name" value="(Phosphotyrosine protein) phosphatases II"/>
    <property type="match status" value="1"/>
</dbReference>
<keyword evidence="2" id="KW-0904">Protein phosphatase</keyword>
<dbReference type="SMART" id="SM00195">
    <property type="entry name" value="DSPc"/>
    <property type="match status" value="1"/>
</dbReference>
<proteinExistence type="predicted"/>
<dbReference type="InterPro" id="IPR051029">
    <property type="entry name" value="mRNA_Capping_Enz/RNA_Phosphat"/>
</dbReference>
<evidence type="ECO:0000313" key="4">
    <source>
        <dbReference type="EMBL" id="VDD87686.1"/>
    </source>
</evidence>
<accession>A0A0N4UZQ8</accession>